<evidence type="ECO:0000256" key="6">
    <source>
        <dbReference type="ARBA" id="ARBA00023098"/>
    </source>
</evidence>
<feature type="domain" description="Trans-2-enoyl-CoA reductase catalytic" evidence="11">
    <location>
        <begin position="81"/>
        <end position="316"/>
    </location>
</feature>
<evidence type="ECO:0000256" key="5">
    <source>
        <dbReference type="ARBA" id="ARBA00023027"/>
    </source>
</evidence>
<reference evidence="13 14" key="1">
    <citation type="submission" date="2023-05" db="EMBL/GenBank/DDBJ databases">
        <title>Flavobacterium sedimenti sp. nov., isolated from the sediment.</title>
        <authorList>
            <person name="Wu N."/>
        </authorList>
    </citation>
    <scope>NUCLEOTIDE SEQUENCE [LARGE SCALE GENOMIC DNA]</scope>
    <source>
        <strain evidence="13 14">YZ-48</strain>
    </source>
</reference>
<dbReference type="PANTHER" id="PTHR37480">
    <property type="entry name" value="ENOYL-[ACYL-CARRIER-PROTEIN] REDUCTASE [NADH]"/>
    <property type="match status" value="1"/>
</dbReference>
<evidence type="ECO:0000256" key="8">
    <source>
        <dbReference type="ARBA" id="ARBA00048302"/>
    </source>
</evidence>
<keyword evidence="3 9" id="KW-0276">Fatty acid metabolism</keyword>
<evidence type="ECO:0000256" key="9">
    <source>
        <dbReference type="HAMAP-Rule" id="MF_01838"/>
    </source>
</evidence>
<dbReference type="Pfam" id="PF12241">
    <property type="entry name" value="Enoyl_reductase"/>
    <property type="match status" value="1"/>
</dbReference>
<feature type="binding site" evidence="9">
    <location>
        <begin position="138"/>
        <end position="139"/>
    </location>
    <ligand>
        <name>NAD(+)</name>
        <dbReference type="ChEBI" id="CHEBI:57540"/>
    </ligand>
</feature>
<evidence type="ECO:0000259" key="10">
    <source>
        <dbReference type="Pfam" id="PF07055"/>
    </source>
</evidence>
<dbReference type="Pfam" id="PF07055">
    <property type="entry name" value="Eno-Rase_FAD_bd"/>
    <property type="match status" value="1"/>
</dbReference>
<keyword evidence="6 9" id="KW-0443">Lipid metabolism</keyword>
<dbReference type="HAMAP" id="MF_01838">
    <property type="entry name" value="FabV_reductase"/>
    <property type="match status" value="1"/>
</dbReference>
<accession>A0ABT6XPI0</accession>
<comment type="similarity">
    <text evidence="9">Belongs to the TER reductase family.</text>
</comment>
<dbReference type="InterPro" id="IPR024910">
    <property type="entry name" value="Enoyl-CoA_Rdtase_cat_dom"/>
</dbReference>
<feature type="active site" description="Proton donor" evidence="9">
    <location>
        <position position="234"/>
    </location>
</feature>
<keyword evidence="5 9" id="KW-0520">NAD</keyword>
<dbReference type="InterPro" id="IPR050048">
    <property type="entry name" value="FabV-like_NADH_b"/>
</dbReference>
<feature type="domain" description="Trans-2-enoyl-CoA reductase-like NAD(P)H binding" evidence="12">
    <location>
        <begin position="2"/>
        <end position="77"/>
    </location>
</feature>
<evidence type="ECO:0000259" key="11">
    <source>
        <dbReference type="Pfam" id="PF12241"/>
    </source>
</evidence>
<sequence>MIIEPRMRGFICLTAHPDGCAQNVKNQINYVKSKGAIHGPKKVLVIGASTGFGLASRITAAFGSNAATLGVFFEKEPAPGKTATPGWYNSAAFEQEAHKAGLYAKSINGDAFSNEIKQQTIDLIKADLGQVDLVIYSLASPVRMHPVTGVLHRSVLKPIGNTFTNKTVDFHTGNVTQVSIEPANQEDIDNTVVVMGGEDWAMWTDALKSAGVLAEGVTTIAYSYIGPEVTEAVYRKGTIGRAKDHLEATAFEITDSLQSINGKAFVSVNKALVTQASSAIPVIPLYISLLYKIMKAEGVHEGCIEQMQRLFAERLYMNAPIPTDDKGRIRIDDWEMRDDIQDRVKALWATATTENLSEIGDLAGYKQDFLNLFGFGFDGVDYNGEANEMLQIPSISE</sequence>
<comment type="function">
    <text evidence="9">Involved in the final reduction of the elongation cycle of fatty acid synthesis (FAS II). Catalyzes the reduction of a carbon-carbon double bond in an enoyl moiety that is covalently linked to an acyl carrier protein (ACP).</text>
</comment>
<comment type="pathway">
    <text evidence="9">Lipid metabolism; fatty acid biosynthesis.</text>
</comment>
<dbReference type="Pfam" id="PF12242">
    <property type="entry name" value="Eno-Rase_NADH_b"/>
    <property type="match status" value="1"/>
</dbReference>
<evidence type="ECO:0000313" key="13">
    <source>
        <dbReference type="EMBL" id="MDI9257005.1"/>
    </source>
</evidence>
<dbReference type="EMBL" id="JASGBP010000002">
    <property type="protein sequence ID" value="MDI9257005.1"/>
    <property type="molecule type" value="Genomic_DNA"/>
</dbReference>
<keyword evidence="2 9" id="KW-0444">Lipid biosynthesis</keyword>
<evidence type="ECO:0000256" key="2">
    <source>
        <dbReference type="ARBA" id="ARBA00022516"/>
    </source>
</evidence>
<name>A0ABT6XPI0_9FLAO</name>
<dbReference type="NCBIfam" id="NF043048">
    <property type="entry name" value="EnoyACPredFabV"/>
    <property type="match status" value="1"/>
</dbReference>
<keyword evidence="4 9" id="KW-0560">Oxidoreductase</keyword>
<feature type="binding site" evidence="9">
    <location>
        <begin position="110"/>
        <end position="111"/>
    </location>
    <ligand>
        <name>NAD(+)</name>
        <dbReference type="ChEBI" id="CHEBI:57540"/>
    </ligand>
</feature>
<comment type="caution">
    <text evidence="13">The sequence shown here is derived from an EMBL/GenBank/DDBJ whole genome shotgun (WGS) entry which is preliminary data.</text>
</comment>
<dbReference type="PANTHER" id="PTHR37480:SF1">
    <property type="entry name" value="ENOYL-[ACYL-CARRIER-PROTEIN] REDUCTASE [NADH]"/>
    <property type="match status" value="1"/>
</dbReference>
<dbReference type="Gene3D" id="3.40.50.720">
    <property type="entry name" value="NAD(P)-binding Rossmann-like Domain"/>
    <property type="match status" value="1"/>
</dbReference>
<evidence type="ECO:0000256" key="3">
    <source>
        <dbReference type="ARBA" id="ARBA00022832"/>
    </source>
</evidence>
<feature type="site" description="Plays an important role in discriminating NADH against NADPH" evidence="9">
    <location>
        <position position="74"/>
    </location>
</feature>
<dbReference type="InterPro" id="IPR010758">
    <property type="entry name" value="Trans-2-enoyl-CoA_reductase"/>
</dbReference>
<feature type="binding site" evidence="9">
    <location>
        <position position="224"/>
    </location>
    <ligand>
        <name>substrate</name>
    </ligand>
</feature>
<gene>
    <name evidence="9" type="primary">fabV</name>
    <name evidence="13" type="ORF">QHT84_06220</name>
</gene>
<feature type="binding site" evidence="9">
    <location>
        <begin position="272"/>
        <end position="274"/>
    </location>
    <ligand>
        <name>NAD(+)</name>
        <dbReference type="ChEBI" id="CHEBI:57540"/>
    </ligand>
</feature>
<dbReference type="Proteomes" id="UP001230035">
    <property type="component" value="Unassembled WGS sequence"/>
</dbReference>
<proteinExistence type="inferred from homology"/>
<keyword evidence="7 9" id="KW-0275">Fatty acid biosynthesis</keyword>
<dbReference type="NCBIfam" id="NF010177">
    <property type="entry name" value="PRK13656.1"/>
    <property type="match status" value="1"/>
</dbReference>
<feature type="binding site" evidence="9">
    <location>
        <begin position="47"/>
        <end position="52"/>
    </location>
    <ligand>
        <name>NAD(+)</name>
        <dbReference type="ChEBI" id="CHEBI:57540"/>
    </ligand>
</feature>
<evidence type="ECO:0000256" key="4">
    <source>
        <dbReference type="ARBA" id="ARBA00023002"/>
    </source>
</evidence>
<keyword evidence="14" id="KW-1185">Reference proteome</keyword>
<comment type="catalytic activity">
    <reaction evidence="9">
        <text>a 2,3-saturated acyl-[ACP] + NAD(+) = a (2E)-enoyl-[ACP] + NADH + H(+)</text>
        <dbReference type="Rhea" id="RHEA:10240"/>
        <dbReference type="Rhea" id="RHEA-COMP:9925"/>
        <dbReference type="Rhea" id="RHEA-COMP:9926"/>
        <dbReference type="ChEBI" id="CHEBI:15378"/>
        <dbReference type="ChEBI" id="CHEBI:57540"/>
        <dbReference type="ChEBI" id="CHEBI:57945"/>
        <dbReference type="ChEBI" id="CHEBI:78784"/>
        <dbReference type="ChEBI" id="CHEBI:78785"/>
        <dbReference type="EC" id="1.3.1.9"/>
    </reaction>
</comment>
<protein>
    <recommendedName>
        <fullName evidence="9">Enoyl-[acyl-carrier-protein] reductase [NADH]</fullName>
        <shortName evidence="9">ENR</shortName>
        <ecNumber evidence="9">1.3.1.9</ecNumber>
    </recommendedName>
</protein>
<evidence type="ECO:0000313" key="14">
    <source>
        <dbReference type="Proteomes" id="UP001230035"/>
    </source>
</evidence>
<organism evidence="13 14">
    <name type="scientific">Flavobacterium sedimenticola</name>
    <dbReference type="NCBI Taxonomy" id="3043286"/>
    <lineage>
        <taxon>Bacteria</taxon>
        <taxon>Pseudomonadati</taxon>
        <taxon>Bacteroidota</taxon>
        <taxon>Flavobacteriia</taxon>
        <taxon>Flavobacteriales</taxon>
        <taxon>Flavobacteriaceae</taxon>
        <taxon>Flavobacterium</taxon>
    </lineage>
</organism>
<dbReference type="RefSeq" id="WP_283238687.1">
    <property type="nucleotide sequence ID" value="NZ_JASGBP010000002.1"/>
</dbReference>
<feature type="binding site" evidence="9">
    <location>
        <begin position="73"/>
        <end position="74"/>
    </location>
    <ligand>
        <name>NAD(+)</name>
        <dbReference type="ChEBI" id="CHEBI:57540"/>
    </ligand>
</feature>
<comment type="catalytic activity">
    <reaction evidence="8">
        <text>a 2,3-saturated acyl-CoA + NAD(+) = a (2E)-enoyl-CoA + NADH + H(+)</text>
        <dbReference type="Rhea" id="RHEA:18177"/>
        <dbReference type="ChEBI" id="CHEBI:15378"/>
        <dbReference type="ChEBI" id="CHEBI:57540"/>
        <dbReference type="ChEBI" id="CHEBI:57945"/>
        <dbReference type="ChEBI" id="CHEBI:58856"/>
        <dbReference type="ChEBI" id="CHEBI:65111"/>
        <dbReference type="EC" id="1.3.1.44"/>
    </reaction>
</comment>
<evidence type="ECO:0000259" key="12">
    <source>
        <dbReference type="Pfam" id="PF12242"/>
    </source>
</evidence>
<comment type="subunit">
    <text evidence="1 9">Monomer.</text>
</comment>
<feature type="binding site" evidence="9">
    <location>
        <position position="243"/>
    </location>
    <ligand>
        <name>NAD(+)</name>
        <dbReference type="ChEBI" id="CHEBI:57540"/>
    </ligand>
</feature>
<dbReference type="EC" id="1.3.1.9" evidence="9"/>
<evidence type="ECO:0000256" key="7">
    <source>
        <dbReference type="ARBA" id="ARBA00023160"/>
    </source>
</evidence>
<dbReference type="InterPro" id="IPR024906">
    <property type="entry name" value="Eno_Rdtase_FAD-bd_dom"/>
</dbReference>
<feature type="domain" description="Enoyl reductase FAD binding" evidence="10">
    <location>
        <begin position="323"/>
        <end position="384"/>
    </location>
</feature>
<evidence type="ECO:0000256" key="1">
    <source>
        <dbReference type="ARBA" id="ARBA00011245"/>
    </source>
</evidence>